<dbReference type="PANTHER" id="PTHR47326">
    <property type="entry name" value="TRANSPOSABLE ELEMENT TC3 TRANSPOSASE-LIKE PROTEIN"/>
    <property type="match status" value="1"/>
</dbReference>
<comment type="caution">
    <text evidence="2">The sequence shown here is derived from an EMBL/GenBank/DDBJ whole genome shotgun (WGS) entry which is preliminary data.</text>
</comment>
<name>A0A8K0DC07_IGNLU</name>
<dbReference type="Pfam" id="PF16087">
    <property type="entry name" value="DUF4817"/>
    <property type="match status" value="1"/>
</dbReference>
<dbReference type="AlphaFoldDB" id="A0A8K0DC07"/>
<dbReference type="InterPro" id="IPR032135">
    <property type="entry name" value="DUF4817"/>
</dbReference>
<proteinExistence type="predicted"/>
<dbReference type="Proteomes" id="UP000801492">
    <property type="component" value="Unassembled WGS sequence"/>
</dbReference>
<keyword evidence="3" id="KW-1185">Reference proteome</keyword>
<dbReference type="EMBL" id="VTPC01001721">
    <property type="protein sequence ID" value="KAF2901301.1"/>
    <property type="molecule type" value="Genomic_DNA"/>
</dbReference>
<evidence type="ECO:0000313" key="3">
    <source>
        <dbReference type="Proteomes" id="UP000801492"/>
    </source>
</evidence>
<protein>
    <recommendedName>
        <fullName evidence="1">DUF4817 domain-containing protein</fullName>
    </recommendedName>
</protein>
<sequence length="247" mass="28784">MTARYTYAKQTDMLLAPDFCEGNLRQSVRVYQERFPNRYVPNYQTFANIERRLRKLGVHGTLIKDFVRNPDVEEEILERLEEDPGASWRGLSRQIRVSKNVVHKVIKEQLLRPYHIQSVQELLSIDPDACLTFCQIIPKDINFHNKTLFTDEACFTRKGIINVHNEHVYADENQHAIRQRHFQHGFRVNVWAGIIRNCIIGLVSMPTPLNGVVQGQCTGYLSVISVQGQFIYWVKSYQVSEVNRRLP</sequence>
<evidence type="ECO:0000313" key="2">
    <source>
        <dbReference type="EMBL" id="KAF2901301.1"/>
    </source>
</evidence>
<dbReference type="OrthoDB" id="6753189at2759"/>
<dbReference type="PANTHER" id="PTHR47326:SF1">
    <property type="entry name" value="HTH PSQ-TYPE DOMAIN-CONTAINING PROTEIN"/>
    <property type="match status" value="1"/>
</dbReference>
<organism evidence="2 3">
    <name type="scientific">Ignelater luminosus</name>
    <name type="common">Cucubano</name>
    <name type="synonym">Pyrophorus luminosus</name>
    <dbReference type="NCBI Taxonomy" id="2038154"/>
    <lineage>
        <taxon>Eukaryota</taxon>
        <taxon>Metazoa</taxon>
        <taxon>Ecdysozoa</taxon>
        <taxon>Arthropoda</taxon>
        <taxon>Hexapoda</taxon>
        <taxon>Insecta</taxon>
        <taxon>Pterygota</taxon>
        <taxon>Neoptera</taxon>
        <taxon>Endopterygota</taxon>
        <taxon>Coleoptera</taxon>
        <taxon>Polyphaga</taxon>
        <taxon>Elateriformia</taxon>
        <taxon>Elateroidea</taxon>
        <taxon>Elateridae</taxon>
        <taxon>Agrypninae</taxon>
        <taxon>Pyrophorini</taxon>
        <taxon>Ignelater</taxon>
    </lineage>
</organism>
<accession>A0A8K0DC07</accession>
<dbReference type="Gene3D" id="3.30.420.10">
    <property type="entry name" value="Ribonuclease H-like superfamily/Ribonuclease H"/>
    <property type="match status" value="1"/>
</dbReference>
<dbReference type="GO" id="GO:0003676">
    <property type="term" value="F:nucleic acid binding"/>
    <property type="evidence" value="ECO:0007669"/>
    <property type="project" value="InterPro"/>
</dbReference>
<reference evidence="2" key="1">
    <citation type="submission" date="2019-08" db="EMBL/GenBank/DDBJ databases">
        <title>The genome of the North American firefly Photinus pyralis.</title>
        <authorList>
            <consortium name="Photinus pyralis genome working group"/>
            <person name="Fallon T.R."/>
            <person name="Sander Lower S.E."/>
            <person name="Weng J.-K."/>
        </authorList>
    </citation>
    <scope>NUCLEOTIDE SEQUENCE</scope>
    <source>
        <strain evidence="2">TRF0915ILg1</strain>
        <tissue evidence="2">Whole body</tissue>
    </source>
</reference>
<dbReference type="InterPro" id="IPR036397">
    <property type="entry name" value="RNaseH_sf"/>
</dbReference>
<evidence type="ECO:0000259" key="1">
    <source>
        <dbReference type="Pfam" id="PF16087"/>
    </source>
</evidence>
<feature type="domain" description="DUF4817" evidence="1">
    <location>
        <begin position="20"/>
        <end position="58"/>
    </location>
</feature>
<gene>
    <name evidence="2" type="ORF">ILUMI_04879</name>
</gene>